<feature type="transmembrane region" description="Helical" evidence="6">
    <location>
        <begin position="153"/>
        <end position="175"/>
    </location>
</feature>
<evidence type="ECO:0000256" key="1">
    <source>
        <dbReference type="ARBA" id="ARBA00004651"/>
    </source>
</evidence>
<comment type="caution">
    <text evidence="8">The sequence shown here is derived from an EMBL/GenBank/DDBJ whole genome shotgun (WGS) entry which is preliminary data.</text>
</comment>
<feature type="transmembrane region" description="Helical" evidence="6">
    <location>
        <begin position="463"/>
        <end position="489"/>
    </location>
</feature>
<feature type="transmembrane region" description="Helical" evidence="6">
    <location>
        <begin position="87"/>
        <end position="110"/>
    </location>
</feature>
<dbReference type="GO" id="GO:0005886">
    <property type="term" value="C:plasma membrane"/>
    <property type="evidence" value="ECO:0007669"/>
    <property type="project" value="UniProtKB-SubCell"/>
</dbReference>
<evidence type="ECO:0000313" key="9">
    <source>
        <dbReference type="Proteomes" id="UP000320209"/>
    </source>
</evidence>
<proteinExistence type="predicted"/>
<protein>
    <submittedName>
        <fullName evidence="8">Putative copper resistance protein D</fullName>
    </submittedName>
</protein>
<dbReference type="GO" id="GO:0006825">
    <property type="term" value="P:copper ion transport"/>
    <property type="evidence" value="ECO:0007669"/>
    <property type="project" value="InterPro"/>
</dbReference>
<dbReference type="InterPro" id="IPR032694">
    <property type="entry name" value="CopC/D"/>
</dbReference>
<accession>A0A543A3Q1</accession>
<sequence>MTRRALLIGLLTTPVLVTVALLSLTGAVASPTSGLPDPGALTRWGLPVARVVRDVAATVTIGSLVLAAVLLPGAGRRLLGAAQRRSQVVAAAAGSTWVVAGAIEIIFVQADVSGVSPWSGGWAPVWFFITQIDYGKALAASLVLAAAATTTAALVRSVTGIGFSTLLALAALWPLALTGHAAGDSDHDLGVNLQFLHLVPVTIWVGTLAALLVAGAAARTTSVISGFSRLAGWCAALVGLSGVLAAGIRVPAVADLLSTYGALLAIKAAVLGACLGIGWWHRRRLLASTPASFTGGRFARLAVGELALMGVAIGTGVALGRSAPPSGSGTEPAATPAEAILGQPMPPELTAQRWITEWRLDTFWGPVAVLAAVLYLLGVRRLHQRGVVWSRGRTVLWLLGCLVLLWATSGPPGTYGEVLFSMHMVQHMTIATLVPILLVLGSPVTLALRVLRRRTDGSRGAREWLLVIVHSWPVGLLGHPLVAAGLFIISLPTFYYSGLFELALSTHTGHLLMTAHFLLSGYLLANVVCGEDPGPRRPPYPLRVLLVMATFAFHAFFSISLMSSRKILAQEWYGGLGRTWGDTLAQDQYLGASLGWAMGDLPLALLAAALVAAWVRADGREARRLDRRAERDGDAARAAYNARLQALADRSPDGSDTGSGQRDV</sequence>
<keyword evidence="5 6" id="KW-0472">Membrane</keyword>
<name>A0A543A3Q1_9ACTN</name>
<evidence type="ECO:0000256" key="4">
    <source>
        <dbReference type="ARBA" id="ARBA00022989"/>
    </source>
</evidence>
<dbReference type="Pfam" id="PF09678">
    <property type="entry name" value="Caa3_CtaG"/>
    <property type="match status" value="1"/>
</dbReference>
<organism evidence="8 9">
    <name type="scientific">Nocardioides albertanoniae</name>
    <dbReference type="NCBI Taxonomy" id="1175486"/>
    <lineage>
        <taxon>Bacteria</taxon>
        <taxon>Bacillati</taxon>
        <taxon>Actinomycetota</taxon>
        <taxon>Actinomycetes</taxon>
        <taxon>Propionibacteriales</taxon>
        <taxon>Nocardioidaceae</taxon>
        <taxon>Nocardioides</taxon>
    </lineage>
</organism>
<dbReference type="PANTHER" id="PTHR34820">
    <property type="entry name" value="INNER MEMBRANE PROTEIN YEBZ"/>
    <property type="match status" value="1"/>
</dbReference>
<dbReference type="InterPro" id="IPR019108">
    <property type="entry name" value="Caa3_assmbl_CtaG-rel"/>
</dbReference>
<feature type="transmembrane region" description="Helical" evidence="6">
    <location>
        <begin position="122"/>
        <end position="146"/>
    </location>
</feature>
<feature type="transmembrane region" description="Helical" evidence="6">
    <location>
        <begin position="594"/>
        <end position="615"/>
    </location>
</feature>
<feature type="transmembrane region" description="Helical" evidence="6">
    <location>
        <begin position="363"/>
        <end position="382"/>
    </location>
</feature>
<evidence type="ECO:0000256" key="3">
    <source>
        <dbReference type="ARBA" id="ARBA00022692"/>
    </source>
</evidence>
<dbReference type="Proteomes" id="UP000320209">
    <property type="component" value="Unassembled WGS sequence"/>
</dbReference>
<keyword evidence="4 6" id="KW-1133">Transmembrane helix</keyword>
<feature type="transmembrane region" description="Helical" evidence="6">
    <location>
        <begin position="394"/>
        <end position="410"/>
    </location>
</feature>
<feature type="transmembrane region" description="Helical" evidence="6">
    <location>
        <begin position="540"/>
        <end position="562"/>
    </location>
</feature>
<dbReference type="RefSeq" id="WP_211352326.1">
    <property type="nucleotide sequence ID" value="NZ_VFOV01000001.1"/>
</dbReference>
<feature type="transmembrane region" description="Helical" evidence="6">
    <location>
        <begin position="260"/>
        <end position="280"/>
    </location>
</feature>
<feature type="transmembrane region" description="Helical" evidence="6">
    <location>
        <begin position="55"/>
        <end position="75"/>
    </location>
</feature>
<evidence type="ECO:0000259" key="7">
    <source>
        <dbReference type="Pfam" id="PF05425"/>
    </source>
</evidence>
<feature type="transmembrane region" description="Helical" evidence="6">
    <location>
        <begin position="230"/>
        <end position="248"/>
    </location>
</feature>
<comment type="subcellular location">
    <subcellularLocation>
        <location evidence="1">Cell membrane</location>
        <topology evidence="1">Multi-pass membrane protein</topology>
    </subcellularLocation>
</comment>
<dbReference type="PANTHER" id="PTHR34820:SF4">
    <property type="entry name" value="INNER MEMBRANE PROTEIN YEBZ"/>
    <property type="match status" value="1"/>
</dbReference>
<feature type="domain" description="Copper resistance protein D" evidence="7">
    <location>
        <begin position="223"/>
        <end position="319"/>
    </location>
</feature>
<feature type="transmembrane region" description="Helical" evidence="6">
    <location>
        <begin position="509"/>
        <end position="528"/>
    </location>
</feature>
<dbReference type="Pfam" id="PF05425">
    <property type="entry name" value="CopD"/>
    <property type="match status" value="1"/>
</dbReference>
<evidence type="ECO:0000313" key="8">
    <source>
        <dbReference type="EMBL" id="TQL67213.1"/>
    </source>
</evidence>
<evidence type="ECO:0000256" key="2">
    <source>
        <dbReference type="ARBA" id="ARBA00022475"/>
    </source>
</evidence>
<dbReference type="AlphaFoldDB" id="A0A543A3Q1"/>
<gene>
    <name evidence="8" type="ORF">FB381_1086</name>
</gene>
<dbReference type="EMBL" id="VFOV01000001">
    <property type="protein sequence ID" value="TQL67213.1"/>
    <property type="molecule type" value="Genomic_DNA"/>
</dbReference>
<keyword evidence="2" id="KW-1003">Cell membrane</keyword>
<reference evidence="8 9" key="1">
    <citation type="submission" date="2019-06" db="EMBL/GenBank/DDBJ databases">
        <title>Sequencing the genomes of 1000 actinobacteria strains.</title>
        <authorList>
            <person name="Klenk H.-P."/>
        </authorList>
    </citation>
    <scope>NUCLEOTIDE SEQUENCE [LARGE SCALE GENOMIC DNA]</scope>
    <source>
        <strain evidence="8 9">DSM 25218</strain>
    </source>
</reference>
<feature type="transmembrane region" description="Helical" evidence="6">
    <location>
        <begin position="301"/>
        <end position="319"/>
    </location>
</feature>
<evidence type="ECO:0000256" key="6">
    <source>
        <dbReference type="SAM" id="Phobius"/>
    </source>
</evidence>
<keyword evidence="3 6" id="KW-0812">Transmembrane</keyword>
<keyword evidence="9" id="KW-1185">Reference proteome</keyword>
<evidence type="ECO:0000256" key="5">
    <source>
        <dbReference type="ARBA" id="ARBA00023136"/>
    </source>
</evidence>
<dbReference type="InterPro" id="IPR008457">
    <property type="entry name" value="Cu-R_CopD_dom"/>
</dbReference>
<feature type="transmembrane region" description="Helical" evidence="6">
    <location>
        <begin position="195"/>
        <end position="218"/>
    </location>
</feature>
<feature type="transmembrane region" description="Helical" evidence="6">
    <location>
        <begin position="430"/>
        <end position="451"/>
    </location>
</feature>